<dbReference type="SUPFAM" id="SSF53756">
    <property type="entry name" value="UDP-Glycosyltransferase/glycogen phosphorylase"/>
    <property type="match status" value="1"/>
</dbReference>
<sequence>MSDRPVPTVWVLTDGKAGDEQPLIGVAAALGAEPELRRVSPRPAFAFLMPGGPIDWKDRPSRPGSPLAPPFPDICLATGRRAIAYLRALKKASPETLTVCFKDPRTQRHGADLIVAQQHDRLFGKRVMNVITAPNRIDLERIAALRDLPPAELAALPHPRLAVLIGGDSRHHRFTADDITRLMEGLEARQAAGAALMITASRRTPAALKSALEALGRLPHVTVWNGTGDNPLLAYLALADEVIVTADSTNMLGEAASTGKPLQVFHPSGGHRKIDRFIAALSEIATVGRFPDAEAKGDYPPVNTTREIATAIRRALEDRRNPA</sequence>
<dbReference type="Proteomes" id="UP000584824">
    <property type="component" value="Unassembled WGS sequence"/>
</dbReference>
<evidence type="ECO:0008006" key="3">
    <source>
        <dbReference type="Google" id="ProtNLM"/>
    </source>
</evidence>
<accession>A0A7W6K613</accession>
<organism evidence="1 2">
    <name type="scientific">Allorhizobium borbori</name>
    <dbReference type="NCBI Taxonomy" id="485907"/>
    <lineage>
        <taxon>Bacteria</taxon>
        <taxon>Pseudomonadati</taxon>
        <taxon>Pseudomonadota</taxon>
        <taxon>Alphaproteobacteria</taxon>
        <taxon>Hyphomicrobiales</taxon>
        <taxon>Rhizobiaceae</taxon>
        <taxon>Rhizobium/Agrobacterium group</taxon>
        <taxon>Allorhizobium</taxon>
    </lineage>
</organism>
<dbReference type="AlphaFoldDB" id="A0A7W6K613"/>
<keyword evidence="2" id="KW-1185">Reference proteome</keyword>
<comment type="caution">
    <text evidence="1">The sequence shown here is derived from an EMBL/GenBank/DDBJ whole genome shotgun (WGS) entry which is preliminary data.</text>
</comment>
<gene>
    <name evidence="1" type="ORF">GGQ66_003359</name>
</gene>
<dbReference type="RefSeq" id="WP_183793851.1">
    <property type="nucleotide sequence ID" value="NZ_JACIDU010000014.1"/>
</dbReference>
<dbReference type="PANTHER" id="PTHR33986:SF15">
    <property type="entry name" value="MITOCHONDRIAL FISSION PROTEIN ELM1"/>
    <property type="match status" value="1"/>
</dbReference>
<dbReference type="PANTHER" id="PTHR33986">
    <property type="entry name" value="OS02G0535700 PROTEIN"/>
    <property type="match status" value="1"/>
</dbReference>
<dbReference type="Pfam" id="PF06258">
    <property type="entry name" value="Mito_fiss_Elm1"/>
    <property type="match status" value="1"/>
</dbReference>
<reference evidence="1 2" key="1">
    <citation type="submission" date="2020-08" db="EMBL/GenBank/DDBJ databases">
        <title>Genomic Encyclopedia of Type Strains, Phase IV (KMG-IV): sequencing the most valuable type-strain genomes for metagenomic binning, comparative biology and taxonomic classification.</title>
        <authorList>
            <person name="Goeker M."/>
        </authorList>
    </citation>
    <scope>NUCLEOTIDE SEQUENCE [LARGE SCALE GENOMIC DNA]</scope>
    <source>
        <strain evidence="1 2">DSM 26385</strain>
    </source>
</reference>
<proteinExistence type="predicted"/>
<dbReference type="InterPro" id="IPR009367">
    <property type="entry name" value="Elm1-like"/>
</dbReference>
<name>A0A7W6K613_9HYPH</name>
<evidence type="ECO:0000313" key="1">
    <source>
        <dbReference type="EMBL" id="MBB4104780.1"/>
    </source>
</evidence>
<evidence type="ECO:0000313" key="2">
    <source>
        <dbReference type="Proteomes" id="UP000584824"/>
    </source>
</evidence>
<protein>
    <recommendedName>
        <fullName evidence="3">Nucleoside-diphosphate sugar epimerase</fullName>
    </recommendedName>
</protein>
<dbReference type="EMBL" id="JACIDU010000014">
    <property type="protein sequence ID" value="MBB4104780.1"/>
    <property type="molecule type" value="Genomic_DNA"/>
</dbReference>